<name>W2SYZ9_NECAM</name>
<accession>W2SYZ9</accession>
<evidence type="ECO:0000313" key="1">
    <source>
        <dbReference type="EMBL" id="ETN74793.1"/>
    </source>
</evidence>
<dbReference type="Proteomes" id="UP000053676">
    <property type="component" value="Unassembled WGS sequence"/>
</dbReference>
<evidence type="ECO:0000313" key="2">
    <source>
        <dbReference type="Proteomes" id="UP000053676"/>
    </source>
</evidence>
<sequence length="119" mass="13940">MLVKIIVETEKEYNEQTKEKDLEAVNMKVIDSSDSITAKYHFQLDEIRQSMGCNKTSYPVYQMVWNIEGLFTVTYRMYVPASIKECSKMRALAAEVWMRLYPMIDAVVSCTILPRWLEL</sequence>
<dbReference type="EMBL" id="KI660334">
    <property type="protein sequence ID" value="ETN74793.1"/>
    <property type="molecule type" value="Genomic_DNA"/>
</dbReference>
<proteinExistence type="predicted"/>
<protein>
    <submittedName>
        <fullName evidence="1">Uncharacterized protein</fullName>
    </submittedName>
</protein>
<dbReference type="AlphaFoldDB" id="W2SYZ9"/>
<organism evidence="1 2">
    <name type="scientific">Necator americanus</name>
    <name type="common">Human hookworm</name>
    <dbReference type="NCBI Taxonomy" id="51031"/>
    <lineage>
        <taxon>Eukaryota</taxon>
        <taxon>Metazoa</taxon>
        <taxon>Ecdysozoa</taxon>
        <taxon>Nematoda</taxon>
        <taxon>Chromadorea</taxon>
        <taxon>Rhabditida</taxon>
        <taxon>Rhabditina</taxon>
        <taxon>Rhabditomorpha</taxon>
        <taxon>Strongyloidea</taxon>
        <taxon>Ancylostomatidae</taxon>
        <taxon>Bunostominae</taxon>
        <taxon>Necator</taxon>
    </lineage>
</organism>
<dbReference type="KEGG" id="nai:NECAME_03926"/>
<keyword evidence="2" id="KW-1185">Reference proteome</keyword>
<gene>
    <name evidence="1" type="ORF">NECAME_03926</name>
</gene>
<reference evidence="2" key="1">
    <citation type="journal article" date="2014" name="Nat. Genet.">
        <title>Genome of the human hookworm Necator americanus.</title>
        <authorList>
            <person name="Tang Y.T."/>
            <person name="Gao X."/>
            <person name="Rosa B.A."/>
            <person name="Abubucker S."/>
            <person name="Hallsworth-Pepin K."/>
            <person name="Martin J."/>
            <person name="Tyagi R."/>
            <person name="Heizer E."/>
            <person name="Zhang X."/>
            <person name="Bhonagiri-Palsikar V."/>
            <person name="Minx P."/>
            <person name="Warren W.C."/>
            <person name="Wang Q."/>
            <person name="Zhan B."/>
            <person name="Hotez P.J."/>
            <person name="Sternberg P.W."/>
            <person name="Dougall A."/>
            <person name="Gaze S.T."/>
            <person name="Mulvenna J."/>
            <person name="Sotillo J."/>
            <person name="Ranganathan S."/>
            <person name="Rabelo E.M."/>
            <person name="Wilson R.K."/>
            <person name="Felgner P.L."/>
            <person name="Bethony J."/>
            <person name="Hawdon J.M."/>
            <person name="Gasser R.B."/>
            <person name="Loukas A."/>
            <person name="Mitreva M."/>
        </authorList>
    </citation>
    <scope>NUCLEOTIDE SEQUENCE [LARGE SCALE GENOMIC DNA]</scope>
</reference>